<evidence type="ECO:0000313" key="3">
    <source>
        <dbReference type="Proteomes" id="UP000712600"/>
    </source>
</evidence>
<feature type="compositionally biased region" description="Basic residues" evidence="1">
    <location>
        <begin position="133"/>
        <end position="142"/>
    </location>
</feature>
<evidence type="ECO:0000313" key="2">
    <source>
        <dbReference type="EMBL" id="KAF3599932.1"/>
    </source>
</evidence>
<feature type="region of interest" description="Disordered" evidence="1">
    <location>
        <begin position="110"/>
        <end position="145"/>
    </location>
</feature>
<comment type="caution">
    <text evidence="2">The sequence shown here is derived from an EMBL/GenBank/DDBJ whole genome shotgun (WGS) entry which is preliminary data.</text>
</comment>
<feature type="region of interest" description="Disordered" evidence="1">
    <location>
        <begin position="46"/>
        <end position="68"/>
    </location>
</feature>
<protein>
    <submittedName>
        <fullName evidence="2">Uncharacterized protein</fullName>
    </submittedName>
</protein>
<dbReference type="AlphaFoldDB" id="A0A8S9SDK0"/>
<accession>A0A8S9SDK0</accession>
<dbReference type="Proteomes" id="UP000712600">
    <property type="component" value="Unassembled WGS sequence"/>
</dbReference>
<name>A0A8S9SDK0_BRACR</name>
<dbReference type="EMBL" id="QGKX02000004">
    <property type="protein sequence ID" value="KAF3599932.1"/>
    <property type="molecule type" value="Genomic_DNA"/>
</dbReference>
<sequence>MSQEQINFMRVSHIRNFSTCKDVMKKINTKQKPVGKEHVSDILTRESTARRSTTNLHHRSTSVRNHHPLNPYGYAREMDGHALQVSGEDITDILQMANEAINLFMQQRNSPSHQQKGTSEIYNKAGGVDDRFKKKSRQHTQPRFHWEEKDEYGVYRDDHGHARDVDGHIISVSKEDIRSLLERASRDEHNYLCLPEHARSFTQTKLVPDIYTKDEINEMFYGVCGAQEKNEGDFHMKLDGVYYPLNDIICWLTTCMEEMRQDIAKIKTQRAAEATAAASIDRHHSTSIDDYFTHSDPMKSQPYSYTRAEIDQLVEEIYKTLETT</sequence>
<reference evidence="2" key="1">
    <citation type="submission" date="2019-12" db="EMBL/GenBank/DDBJ databases">
        <title>Genome sequencing and annotation of Brassica cretica.</title>
        <authorList>
            <person name="Studholme D.J."/>
            <person name="Sarris P."/>
        </authorList>
    </citation>
    <scope>NUCLEOTIDE SEQUENCE</scope>
    <source>
        <strain evidence="2">PFS-109/04</strain>
        <tissue evidence="2">Leaf</tissue>
    </source>
</reference>
<evidence type="ECO:0000256" key="1">
    <source>
        <dbReference type="SAM" id="MobiDB-lite"/>
    </source>
</evidence>
<organism evidence="2 3">
    <name type="scientific">Brassica cretica</name>
    <name type="common">Mustard</name>
    <dbReference type="NCBI Taxonomy" id="69181"/>
    <lineage>
        <taxon>Eukaryota</taxon>
        <taxon>Viridiplantae</taxon>
        <taxon>Streptophyta</taxon>
        <taxon>Embryophyta</taxon>
        <taxon>Tracheophyta</taxon>
        <taxon>Spermatophyta</taxon>
        <taxon>Magnoliopsida</taxon>
        <taxon>eudicotyledons</taxon>
        <taxon>Gunneridae</taxon>
        <taxon>Pentapetalae</taxon>
        <taxon>rosids</taxon>
        <taxon>malvids</taxon>
        <taxon>Brassicales</taxon>
        <taxon>Brassicaceae</taxon>
        <taxon>Brassiceae</taxon>
        <taxon>Brassica</taxon>
    </lineage>
</organism>
<proteinExistence type="predicted"/>
<feature type="compositionally biased region" description="Polar residues" evidence="1">
    <location>
        <begin position="110"/>
        <end position="121"/>
    </location>
</feature>
<feature type="compositionally biased region" description="Basic residues" evidence="1">
    <location>
        <begin position="56"/>
        <end position="67"/>
    </location>
</feature>
<gene>
    <name evidence="2" type="ORF">F2Q69_00035074</name>
</gene>